<keyword evidence="2" id="KW-1185">Reference proteome</keyword>
<dbReference type="Proteomes" id="UP000007800">
    <property type="component" value="Unassembled WGS sequence"/>
</dbReference>
<dbReference type="AlphaFoldDB" id="C5KG91"/>
<protein>
    <submittedName>
        <fullName evidence="1">Uncharacterized protein</fullName>
    </submittedName>
</protein>
<gene>
    <name evidence="1" type="ORF">Pmar_PMAR021045</name>
</gene>
<name>C5KG91_PERM5</name>
<reference evidence="1 2" key="1">
    <citation type="submission" date="2008-07" db="EMBL/GenBank/DDBJ databases">
        <authorList>
            <person name="El-Sayed N."/>
            <person name="Caler E."/>
            <person name="Inman J."/>
            <person name="Amedeo P."/>
            <person name="Hass B."/>
            <person name="Wortman J."/>
        </authorList>
    </citation>
    <scope>NUCLEOTIDE SEQUENCE [LARGE SCALE GENOMIC DNA]</scope>
    <source>
        <strain evidence="2">ATCC 50983 / TXsc</strain>
    </source>
</reference>
<dbReference type="RefSeq" id="XP_002784651.1">
    <property type="nucleotide sequence ID" value="XM_002784605.1"/>
</dbReference>
<evidence type="ECO:0000313" key="2">
    <source>
        <dbReference type="Proteomes" id="UP000007800"/>
    </source>
</evidence>
<evidence type="ECO:0000313" key="1">
    <source>
        <dbReference type="EMBL" id="EER16447.1"/>
    </source>
</evidence>
<proteinExistence type="predicted"/>
<sequence>MPVTHSTAGLADTFAYKQALELATGVNVARKAGFKTWTTRLRLHRALVAAKESELTRELRLMRQPQRREAGPHPTPIVSLMPGIHLPALVATEDARKASEQLRK</sequence>
<accession>C5KG91</accession>
<organism evidence="2">
    <name type="scientific">Perkinsus marinus (strain ATCC 50983 / TXsc)</name>
    <dbReference type="NCBI Taxonomy" id="423536"/>
    <lineage>
        <taxon>Eukaryota</taxon>
        <taxon>Sar</taxon>
        <taxon>Alveolata</taxon>
        <taxon>Perkinsozoa</taxon>
        <taxon>Perkinsea</taxon>
        <taxon>Perkinsida</taxon>
        <taxon>Perkinsidae</taxon>
        <taxon>Perkinsus</taxon>
    </lineage>
</organism>
<dbReference type="GeneID" id="9063522"/>
<dbReference type="InParanoid" id="C5KG91"/>
<dbReference type="EMBL" id="GG672918">
    <property type="protein sequence ID" value="EER16447.1"/>
    <property type="molecule type" value="Genomic_DNA"/>
</dbReference>